<dbReference type="EMBL" id="BAAAHP010000036">
    <property type="protein sequence ID" value="GAA0927366.1"/>
    <property type="molecule type" value="Genomic_DNA"/>
</dbReference>
<dbReference type="Proteomes" id="UP001499967">
    <property type="component" value="Unassembled WGS sequence"/>
</dbReference>
<name>A0ABP3ZX23_9PSEU</name>
<evidence type="ECO:0000313" key="2">
    <source>
        <dbReference type="Proteomes" id="UP001499967"/>
    </source>
</evidence>
<comment type="caution">
    <text evidence="1">The sequence shown here is derived from an EMBL/GenBank/DDBJ whole genome shotgun (WGS) entry which is preliminary data.</text>
</comment>
<sequence length="132" mass="14621">MADDDPLDAGRARRGHQHVDLVGEQVPAVEHGLLGGDDVEHVARLGQERVVLGQYRERLVRAQRQRARGELAVVVIVVELDVRAGGDRREPDDPAAERQYELGGVRVEPAHRAVHGDAAVDLDRQLRQPRVL</sequence>
<accession>A0ABP3ZX23</accession>
<protein>
    <submittedName>
        <fullName evidence="1">Uncharacterized protein</fullName>
    </submittedName>
</protein>
<evidence type="ECO:0000313" key="1">
    <source>
        <dbReference type="EMBL" id="GAA0927366.1"/>
    </source>
</evidence>
<organism evidence="1 2">
    <name type="scientific">Pseudonocardia zijingensis</name>
    <dbReference type="NCBI Taxonomy" id="153376"/>
    <lineage>
        <taxon>Bacteria</taxon>
        <taxon>Bacillati</taxon>
        <taxon>Actinomycetota</taxon>
        <taxon>Actinomycetes</taxon>
        <taxon>Pseudonocardiales</taxon>
        <taxon>Pseudonocardiaceae</taxon>
        <taxon>Pseudonocardia</taxon>
    </lineage>
</organism>
<proteinExistence type="predicted"/>
<reference evidence="2" key="1">
    <citation type="journal article" date="2019" name="Int. J. Syst. Evol. Microbiol.">
        <title>The Global Catalogue of Microorganisms (GCM) 10K type strain sequencing project: providing services to taxonomists for standard genome sequencing and annotation.</title>
        <authorList>
            <consortium name="The Broad Institute Genomics Platform"/>
            <consortium name="The Broad Institute Genome Sequencing Center for Infectious Disease"/>
            <person name="Wu L."/>
            <person name="Ma J."/>
        </authorList>
    </citation>
    <scope>NUCLEOTIDE SEQUENCE [LARGE SCALE GENOMIC DNA]</scope>
    <source>
        <strain evidence="2">JCM 11117</strain>
    </source>
</reference>
<keyword evidence="2" id="KW-1185">Reference proteome</keyword>
<gene>
    <name evidence="1" type="ORF">GCM10009559_13130</name>
</gene>